<dbReference type="GO" id="GO:0006147">
    <property type="term" value="P:guanine catabolic process"/>
    <property type="evidence" value="ECO:0007669"/>
    <property type="project" value="UniProtKB-UniRule"/>
</dbReference>
<dbReference type="InterPro" id="IPR014311">
    <property type="entry name" value="Guanine_deaminase"/>
</dbReference>
<dbReference type="GO" id="GO:0008892">
    <property type="term" value="F:guanine deaminase activity"/>
    <property type="evidence" value="ECO:0007669"/>
    <property type="project" value="UniProtKB-UniRule"/>
</dbReference>
<dbReference type="SUPFAM" id="SSF51338">
    <property type="entry name" value="Composite domain of metallo-dependent hydrolases"/>
    <property type="match status" value="1"/>
</dbReference>
<evidence type="ECO:0000256" key="4">
    <source>
        <dbReference type="ARBA" id="ARBA00014514"/>
    </source>
</evidence>
<evidence type="ECO:0000259" key="10">
    <source>
        <dbReference type="Pfam" id="PF01979"/>
    </source>
</evidence>
<protein>
    <recommendedName>
        <fullName evidence="4 9">Guanine deaminase</fullName>
        <shortName evidence="9">Guanase</shortName>
        <ecNumber evidence="3 9">3.5.4.3</ecNumber>
    </recommendedName>
    <alternativeName>
        <fullName evidence="9">Guanine aminohydrolase</fullName>
    </alternativeName>
</protein>
<keyword evidence="7 9" id="KW-0862">Zinc</keyword>
<evidence type="ECO:0000256" key="9">
    <source>
        <dbReference type="RuleBase" id="RU366009"/>
    </source>
</evidence>
<evidence type="ECO:0000256" key="5">
    <source>
        <dbReference type="ARBA" id="ARBA00022723"/>
    </source>
</evidence>
<proteinExistence type="inferred from homology"/>
<accession>A0A1B6H569</accession>
<dbReference type="EMBL" id="GECU01037916">
    <property type="protein sequence ID" value="JAS69790.1"/>
    <property type="molecule type" value="Transcribed_RNA"/>
</dbReference>
<dbReference type="InterPro" id="IPR006680">
    <property type="entry name" value="Amidohydro-rel"/>
</dbReference>
<dbReference type="Gene3D" id="3.20.20.140">
    <property type="entry name" value="Metal-dependent hydrolases"/>
    <property type="match status" value="1"/>
</dbReference>
<dbReference type="PANTHER" id="PTHR11271">
    <property type="entry name" value="GUANINE DEAMINASE"/>
    <property type="match status" value="1"/>
</dbReference>
<dbReference type="FunFam" id="3.20.20.140:FF:000022">
    <property type="entry name" value="Guanine deaminase"/>
    <property type="match status" value="1"/>
</dbReference>
<comment type="catalytic activity">
    <reaction evidence="8 9">
        <text>guanine + H2O + H(+) = xanthine + NH4(+)</text>
        <dbReference type="Rhea" id="RHEA:14665"/>
        <dbReference type="ChEBI" id="CHEBI:15377"/>
        <dbReference type="ChEBI" id="CHEBI:15378"/>
        <dbReference type="ChEBI" id="CHEBI:16235"/>
        <dbReference type="ChEBI" id="CHEBI:17712"/>
        <dbReference type="ChEBI" id="CHEBI:28938"/>
        <dbReference type="EC" id="3.5.4.3"/>
    </reaction>
</comment>
<dbReference type="Gene3D" id="2.30.40.10">
    <property type="entry name" value="Urease, subunit C, domain 1"/>
    <property type="match status" value="1"/>
</dbReference>
<evidence type="ECO:0000256" key="6">
    <source>
        <dbReference type="ARBA" id="ARBA00022801"/>
    </source>
</evidence>
<reference evidence="11" key="1">
    <citation type="submission" date="2015-11" db="EMBL/GenBank/DDBJ databases">
        <title>De novo transcriptome assembly of four potential Pierce s Disease insect vectors from Arizona vineyards.</title>
        <authorList>
            <person name="Tassone E.E."/>
        </authorList>
    </citation>
    <scope>NUCLEOTIDE SEQUENCE</scope>
</reference>
<keyword evidence="5 9" id="KW-0479">Metal-binding</keyword>
<feature type="domain" description="Amidohydrolase-related" evidence="10">
    <location>
        <begin position="86"/>
        <end position="451"/>
    </location>
</feature>
<evidence type="ECO:0000256" key="1">
    <source>
        <dbReference type="ARBA" id="ARBA00004984"/>
    </source>
</evidence>
<dbReference type="AlphaFoldDB" id="A0A1B6H569"/>
<dbReference type="SUPFAM" id="SSF51556">
    <property type="entry name" value="Metallo-dependent hydrolases"/>
    <property type="match status" value="1"/>
</dbReference>
<dbReference type="EC" id="3.5.4.3" evidence="3 9"/>
<evidence type="ECO:0000256" key="7">
    <source>
        <dbReference type="ARBA" id="ARBA00022833"/>
    </source>
</evidence>
<dbReference type="PANTHER" id="PTHR11271:SF6">
    <property type="entry name" value="GUANINE DEAMINASE"/>
    <property type="match status" value="1"/>
</dbReference>
<evidence type="ECO:0000256" key="3">
    <source>
        <dbReference type="ARBA" id="ARBA00012781"/>
    </source>
</evidence>
<evidence type="ECO:0000313" key="11">
    <source>
        <dbReference type="EMBL" id="JAS69790.1"/>
    </source>
</evidence>
<name>A0A1B6H569_9HEMI</name>
<dbReference type="InterPro" id="IPR011059">
    <property type="entry name" value="Metal-dep_hydrolase_composite"/>
</dbReference>
<dbReference type="GO" id="GO:0005829">
    <property type="term" value="C:cytosol"/>
    <property type="evidence" value="ECO:0007669"/>
    <property type="project" value="TreeGrafter"/>
</dbReference>
<comment type="pathway">
    <text evidence="1 9">Purine metabolism; guanine degradation; xanthine from guanine: step 1/1.</text>
</comment>
<keyword evidence="6 9" id="KW-0378">Hydrolase</keyword>
<dbReference type="NCBIfam" id="TIGR02967">
    <property type="entry name" value="guan_deamin"/>
    <property type="match status" value="1"/>
</dbReference>
<organism evidence="11">
    <name type="scientific">Homalodisca liturata</name>
    <dbReference type="NCBI Taxonomy" id="320908"/>
    <lineage>
        <taxon>Eukaryota</taxon>
        <taxon>Metazoa</taxon>
        <taxon>Ecdysozoa</taxon>
        <taxon>Arthropoda</taxon>
        <taxon>Hexapoda</taxon>
        <taxon>Insecta</taxon>
        <taxon>Pterygota</taxon>
        <taxon>Neoptera</taxon>
        <taxon>Paraneoptera</taxon>
        <taxon>Hemiptera</taxon>
        <taxon>Auchenorrhyncha</taxon>
        <taxon>Membracoidea</taxon>
        <taxon>Cicadellidae</taxon>
        <taxon>Cicadellinae</taxon>
        <taxon>Proconiini</taxon>
        <taxon>Homalodisca</taxon>
    </lineage>
</organism>
<dbReference type="InterPro" id="IPR051607">
    <property type="entry name" value="Metallo-dep_hydrolases"/>
</dbReference>
<comment type="function">
    <text evidence="9">Catalyzes the hydrolytic deamination of guanine, producing xanthine and ammonia.</text>
</comment>
<evidence type="ECO:0000256" key="8">
    <source>
        <dbReference type="ARBA" id="ARBA00051148"/>
    </source>
</evidence>
<gene>
    <name evidence="11" type="ORF">g.7686</name>
</gene>
<comment type="similarity">
    <text evidence="2 9">Belongs to the metallo-dependent hydrolases superfamily. ATZ/TRZ family.</text>
</comment>
<dbReference type="GO" id="GO:0008270">
    <property type="term" value="F:zinc ion binding"/>
    <property type="evidence" value="ECO:0007669"/>
    <property type="project" value="UniProtKB-UniRule"/>
</dbReference>
<comment type="cofactor">
    <cofactor evidence="9">
        <name>Zn(2+)</name>
        <dbReference type="ChEBI" id="CHEBI:29105"/>
    </cofactor>
    <text evidence="9">Binds 1 zinc ion per subunit.</text>
</comment>
<dbReference type="Pfam" id="PF01979">
    <property type="entry name" value="Amidohydro_1"/>
    <property type="match status" value="1"/>
</dbReference>
<dbReference type="InterPro" id="IPR032466">
    <property type="entry name" value="Metal_Hydrolase"/>
</dbReference>
<evidence type="ECO:0000256" key="2">
    <source>
        <dbReference type="ARBA" id="ARBA00006745"/>
    </source>
</evidence>
<dbReference type="UniPathway" id="UPA00603">
    <property type="reaction ID" value="UER00660"/>
</dbReference>
<sequence length="452" mass="50819">MGVCVNQAWDQKLTFFQNHNFIWAVLRFYFHHLRLCVNILDCQYLAIIVQKGKILAVENIHTESEMMEIEAKYSPNEVVVLEKGQFLIPGLIDTHTHAPQFPNKGLGYDKTLLEWLNVYTFPLESKYEDENIALKVYTEVVISTLACGTTSAVYFATTHYNSSFKLAEIAFSKQQRAWIGRVNMDSNCPPNLIEDTEVSVIDTMSFIDAVQALNSDLVKPIITPRFAITSSASLLNQLGFIAEQYNLHIQTHLCETKEEIEEVAQMFPNSPTYTSVYKEAKLLTRKTILAHCVHLQDSEMEMIKDARCSIAHCPSSNINLRSGVCNVRRLLDKGINVCLGTDVAGGNSSSILDEMRAALNTSITLSFQHEDYIPLSYHEVFYMATMGGAIALDMEDKLGNFVVGKSFDALIVNSDVETFGFNLDISELFQKFIYSGSKKSIARVYVDGNVVM</sequence>